<dbReference type="AlphaFoldDB" id="A0A844I4A2"/>
<evidence type="ECO:0000313" key="1">
    <source>
        <dbReference type="EMBL" id="MTI99753.1"/>
    </source>
</evidence>
<proteinExistence type="predicted"/>
<organism evidence="1 2">
    <name type="scientific">Marinobacter adhaerens</name>
    <dbReference type="NCBI Taxonomy" id="1033846"/>
    <lineage>
        <taxon>Bacteria</taxon>
        <taxon>Pseudomonadati</taxon>
        <taxon>Pseudomonadota</taxon>
        <taxon>Gammaproteobacteria</taxon>
        <taxon>Pseudomonadales</taxon>
        <taxon>Marinobacteraceae</taxon>
        <taxon>Marinobacter</taxon>
    </lineage>
</organism>
<gene>
    <name evidence="1" type="ORF">FH752_14150</name>
</gene>
<sequence length="449" mass="51936">MSYENEEHDEVNGVLSFAGDDRKLGGQIFQSLNGYLSSVRAIGITAKIALPHIAKWAKNEIEEIQSEIEQYVSGEKGTEEGSISISFESAREFASFSRTLSKFDEIRSYNYLSVLSTSLFTQLFSEYDSFIGNLLKSIYLKNEDLFKGISREISLSDLLEYEDLRSVKISMLDKEIETFRRDSYIDQFISLENKFGFRTLRKFKEWPEFIELSQRRNILIHNGGKVSDQYLRVCEREGFKFVEKPKVGDYLGIDFEYFAKANRLLSKVGIMLSFTLWCKVFPKEYEQIHRALNDTIYNCLVQKRWHLVAELVDFSLSDSMRKEISEIALRVRTINSAIGLKFADNQDAANKILDSMDWTACYRDFKLAIAVLKDEYGEAIDIMKSIGKTGEIITQPDYHTWPLFTQFRQQPEFYEAYYEVYGEHFSERVSTEKGTVEAHPSHSSSSGKK</sequence>
<accession>A0A844I4A2</accession>
<reference evidence="1 2" key="1">
    <citation type="submission" date="2019-06" db="EMBL/GenBank/DDBJ databases">
        <title>Enrichment of Autotrophic Halophilic Microorganisms from Red Sea Brine Pool Using Microbial Electrosynthesis System.</title>
        <authorList>
            <person name="Alqahtani M.F."/>
            <person name="Bajracharya S."/>
            <person name="Katuri K.P."/>
            <person name="Ali M."/>
            <person name="Saikaly P.E."/>
        </authorList>
    </citation>
    <scope>NUCLEOTIDE SEQUENCE [LARGE SCALE GENOMIC DNA]</scope>
    <source>
        <strain evidence="1">MES15</strain>
    </source>
</reference>
<comment type="caution">
    <text evidence="1">The sequence shown here is derived from an EMBL/GenBank/DDBJ whole genome shotgun (WGS) entry which is preliminary data.</text>
</comment>
<dbReference type="Proteomes" id="UP000431462">
    <property type="component" value="Unassembled WGS sequence"/>
</dbReference>
<name>A0A844I4A2_9GAMM</name>
<dbReference type="EMBL" id="VENC01000012">
    <property type="protein sequence ID" value="MTI99753.1"/>
    <property type="molecule type" value="Genomic_DNA"/>
</dbReference>
<evidence type="ECO:0000313" key="2">
    <source>
        <dbReference type="Proteomes" id="UP000431462"/>
    </source>
</evidence>
<protein>
    <submittedName>
        <fullName evidence="1">Uncharacterized protein</fullName>
    </submittedName>
</protein>